<proteinExistence type="predicted"/>
<dbReference type="GeneID" id="37126615"/>
<dbReference type="AlphaFoldDB" id="A0A318Y7U8"/>
<accession>A0A318Y7U8</accession>
<evidence type="ECO:0000313" key="3">
    <source>
        <dbReference type="Proteomes" id="UP000247647"/>
    </source>
</evidence>
<name>A0A318Y7U8_ASPNB</name>
<dbReference type="EMBL" id="KZ821481">
    <property type="protein sequence ID" value="PYH30385.1"/>
    <property type="molecule type" value="Genomic_DNA"/>
</dbReference>
<reference evidence="2" key="1">
    <citation type="submission" date="2016-12" db="EMBL/GenBank/DDBJ databases">
        <title>The genomes of Aspergillus section Nigri reveals drivers in fungal speciation.</title>
        <authorList>
            <consortium name="DOE Joint Genome Institute"/>
            <person name="Vesth T.C."/>
            <person name="Nybo J."/>
            <person name="Theobald S."/>
            <person name="Brandl J."/>
            <person name="Frisvad J.C."/>
            <person name="Nielsen K.F."/>
            <person name="Lyhne E.K."/>
            <person name="Kogle M.E."/>
            <person name="Kuo A."/>
            <person name="Riley R."/>
            <person name="Clum A."/>
            <person name="Nolan M."/>
            <person name="Lipzen A."/>
            <person name="Salamov A."/>
            <person name="Henrissat B."/>
            <person name="Wiebenga A."/>
            <person name="De Vries R.P."/>
            <person name="Grigoriev I.V."/>
            <person name="Mortensen U.H."/>
            <person name="Andersen M.R."/>
            <person name="Baker S.E."/>
        </authorList>
    </citation>
    <scope>NUCLEOTIDE SEQUENCE [LARGE SCALE GENOMIC DNA]</scope>
    <source>
        <strain evidence="2">CBS 115656</strain>
    </source>
</reference>
<organism evidence="2 3">
    <name type="scientific">Aspergillus neoniger (strain CBS 115656)</name>
    <dbReference type="NCBI Taxonomy" id="1448310"/>
    <lineage>
        <taxon>Eukaryota</taxon>
        <taxon>Fungi</taxon>
        <taxon>Dikarya</taxon>
        <taxon>Ascomycota</taxon>
        <taxon>Pezizomycotina</taxon>
        <taxon>Eurotiomycetes</taxon>
        <taxon>Eurotiomycetidae</taxon>
        <taxon>Eurotiales</taxon>
        <taxon>Aspergillaceae</taxon>
        <taxon>Aspergillus</taxon>
        <taxon>Aspergillus subgen. Circumdati</taxon>
    </lineage>
</organism>
<dbReference type="RefSeq" id="XP_025475863.1">
    <property type="nucleotide sequence ID" value="XM_025624159.1"/>
</dbReference>
<protein>
    <submittedName>
        <fullName evidence="2">Uncharacterized protein</fullName>
    </submittedName>
</protein>
<evidence type="ECO:0000313" key="2">
    <source>
        <dbReference type="EMBL" id="PYH30385.1"/>
    </source>
</evidence>
<feature type="region of interest" description="Disordered" evidence="1">
    <location>
        <begin position="68"/>
        <end position="88"/>
    </location>
</feature>
<evidence type="ECO:0000256" key="1">
    <source>
        <dbReference type="SAM" id="MobiDB-lite"/>
    </source>
</evidence>
<keyword evidence="3" id="KW-1185">Reference proteome</keyword>
<gene>
    <name evidence="2" type="ORF">BO87DRAFT_379845</name>
</gene>
<sequence length="88" mass="9835">MTRLTCLPNLLAWYLFHKIARGRLLPHPRALRLTRVLNAEGGPVLDLAVVDANRCLRGLSPRLITRQQTCASTSSKNNKNKQVSTAEQ</sequence>
<dbReference type="Proteomes" id="UP000247647">
    <property type="component" value="Unassembled WGS sequence"/>
</dbReference>